<name>A0A8J6TF78_9BACT</name>
<sequence length="180" mass="21103">MQTTSKKKTRKWYERYLPFVARSTEGQLEWLVAVLKKEVLSLEEIAPYVTLLFAEKNSEELEFLVSEFGRLSDSIVCRLLNAANIYDTPKLFRFIPQPDTHHAEIALRKDVPPYEKKRLRILDRVFYAINAADQNLLEKVANKMIREGDIPEDFTENYERFLGILKDEEFLLSLYPNAGR</sequence>
<accession>A0A8J6TF78</accession>
<evidence type="ECO:0000313" key="1">
    <source>
        <dbReference type="EMBL" id="MBC8317017.1"/>
    </source>
</evidence>
<gene>
    <name evidence="1" type="ORF">H8E41_03865</name>
</gene>
<evidence type="ECO:0000313" key="2">
    <source>
        <dbReference type="Proteomes" id="UP000614424"/>
    </source>
</evidence>
<dbReference type="AlphaFoldDB" id="A0A8J6TF78"/>
<dbReference type="EMBL" id="JACNJZ010000065">
    <property type="protein sequence ID" value="MBC8317017.1"/>
    <property type="molecule type" value="Genomic_DNA"/>
</dbReference>
<comment type="caution">
    <text evidence="1">The sequence shown here is derived from an EMBL/GenBank/DDBJ whole genome shotgun (WGS) entry which is preliminary data.</text>
</comment>
<dbReference type="Proteomes" id="UP000614424">
    <property type="component" value="Unassembled WGS sequence"/>
</dbReference>
<reference evidence="1 2" key="1">
    <citation type="submission" date="2020-08" db="EMBL/GenBank/DDBJ databases">
        <title>Bridging the membrane lipid divide: bacteria of the FCB group superphylum have the potential to synthesize archaeal ether lipids.</title>
        <authorList>
            <person name="Villanueva L."/>
            <person name="Von Meijenfeldt F.A.B."/>
            <person name="Westbye A.B."/>
            <person name="Yadav S."/>
            <person name="Hopmans E.C."/>
            <person name="Dutilh B.E."/>
            <person name="Sinninghe Damste J.S."/>
        </authorList>
    </citation>
    <scope>NUCLEOTIDE SEQUENCE [LARGE SCALE GENOMIC DNA]</scope>
    <source>
        <strain evidence="1">NIOZ-UU47</strain>
    </source>
</reference>
<proteinExistence type="predicted"/>
<organism evidence="1 2">
    <name type="scientific">Candidatus Desulfobia pelagia</name>
    <dbReference type="NCBI Taxonomy" id="2841692"/>
    <lineage>
        <taxon>Bacteria</taxon>
        <taxon>Pseudomonadati</taxon>
        <taxon>Thermodesulfobacteriota</taxon>
        <taxon>Desulfobulbia</taxon>
        <taxon>Desulfobulbales</taxon>
        <taxon>Desulfobulbaceae</taxon>
        <taxon>Candidatus Desulfobia</taxon>
    </lineage>
</organism>
<protein>
    <submittedName>
        <fullName evidence="1">Uncharacterized protein</fullName>
    </submittedName>
</protein>